<dbReference type="SUPFAM" id="SSF51735">
    <property type="entry name" value="NAD(P)-binding Rossmann-fold domains"/>
    <property type="match status" value="1"/>
</dbReference>
<dbReference type="PANTHER" id="PTHR45348">
    <property type="entry name" value="HYPOTHETICAL OXIDOREDUCTASE (EUROFUNG)"/>
    <property type="match status" value="1"/>
</dbReference>
<evidence type="ECO:0000256" key="1">
    <source>
        <dbReference type="ARBA" id="ARBA00008072"/>
    </source>
</evidence>
<evidence type="ECO:0000256" key="2">
    <source>
        <dbReference type="ARBA" id="ARBA00023002"/>
    </source>
</evidence>
<evidence type="ECO:0000313" key="5">
    <source>
        <dbReference type="Proteomes" id="UP000664132"/>
    </source>
</evidence>
<dbReference type="AlphaFoldDB" id="A0A8H7T2M8"/>
<comment type="similarity">
    <text evidence="1">Belongs to the zinc-containing alcohol dehydrogenase family.</text>
</comment>
<dbReference type="InterPro" id="IPR011032">
    <property type="entry name" value="GroES-like_sf"/>
</dbReference>
<dbReference type="Pfam" id="PF08240">
    <property type="entry name" value="ADH_N"/>
    <property type="match status" value="1"/>
</dbReference>
<organism evidence="4 5">
    <name type="scientific">Cadophora malorum</name>
    <dbReference type="NCBI Taxonomy" id="108018"/>
    <lineage>
        <taxon>Eukaryota</taxon>
        <taxon>Fungi</taxon>
        <taxon>Dikarya</taxon>
        <taxon>Ascomycota</taxon>
        <taxon>Pezizomycotina</taxon>
        <taxon>Leotiomycetes</taxon>
        <taxon>Helotiales</taxon>
        <taxon>Ploettnerulaceae</taxon>
        <taxon>Cadophora</taxon>
    </lineage>
</organism>
<sequence length="345" mass="36314">MTTEVNYAAVLDAPYAKLKVASRPIPIPGPKELVVRNHAVAANPADWKMQDFNVLIKEYPAVLGSDSCGVVTAIGSSVTKFEVGDRVTGFAGVIYLQDINHGAFQTFTVLKDIATSKIPDSMSFEEGSVFPMAIATSGMALFVDLEIPLPTEPVTPPSSGLLVWGASSSIGTATIQIARNLGFKVFATASPTHHKYLKSLGAFAVFDYHDSSVVDKIVASARDHGVTISLGFDAITEGDTARQSSEVILSSGGKGGKLVLANAWPESDKPQGLQISQTMAYRHGADQAEIGEWLFNDYLAKSLADGTIVPAPEIEVVPGGLGGAQAALDKLKAGVSGRKLVVKVE</sequence>
<keyword evidence="2" id="KW-0560">Oxidoreductase</keyword>
<accession>A0A8H7T2M8</accession>
<dbReference type="EMBL" id="JAFJYH010000282">
    <property type="protein sequence ID" value="KAG4414079.1"/>
    <property type="molecule type" value="Genomic_DNA"/>
</dbReference>
<dbReference type="OrthoDB" id="10257049at2759"/>
<reference evidence="4" key="1">
    <citation type="submission" date="2021-02" db="EMBL/GenBank/DDBJ databases">
        <title>Genome sequence Cadophora malorum strain M34.</title>
        <authorList>
            <person name="Stefanovic E."/>
            <person name="Vu D."/>
            <person name="Scully C."/>
            <person name="Dijksterhuis J."/>
            <person name="Roader J."/>
            <person name="Houbraken J."/>
        </authorList>
    </citation>
    <scope>NUCLEOTIDE SEQUENCE</scope>
    <source>
        <strain evidence="4">M34</strain>
    </source>
</reference>
<feature type="domain" description="Enoyl reductase (ER)" evidence="3">
    <location>
        <begin position="9"/>
        <end position="342"/>
    </location>
</feature>
<proteinExistence type="inferred from homology"/>
<dbReference type="InterPro" id="IPR013154">
    <property type="entry name" value="ADH-like_N"/>
</dbReference>
<dbReference type="Gene3D" id="3.90.180.10">
    <property type="entry name" value="Medium-chain alcohol dehydrogenases, catalytic domain"/>
    <property type="match status" value="1"/>
</dbReference>
<dbReference type="SUPFAM" id="SSF50129">
    <property type="entry name" value="GroES-like"/>
    <property type="match status" value="1"/>
</dbReference>
<dbReference type="PANTHER" id="PTHR45348:SF2">
    <property type="entry name" value="ZINC-TYPE ALCOHOL DEHYDROGENASE-LIKE PROTEIN C2E1P3.01"/>
    <property type="match status" value="1"/>
</dbReference>
<dbReference type="InterPro" id="IPR013149">
    <property type="entry name" value="ADH-like_C"/>
</dbReference>
<gene>
    <name evidence="4" type="ORF">IFR04_012780</name>
</gene>
<dbReference type="InterPro" id="IPR047122">
    <property type="entry name" value="Trans-enoyl_RdTase-like"/>
</dbReference>
<keyword evidence="5" id="KW-1185">Reference proteome</keyword>
<dbReference type="InterPro" id="IPR020843">
    <property type="entry name" value="ER"/>
</dbReference>
<dbReference type="Proteomes" id="UP000664132">
    <property type="component" value="Unassembled WGS sequence"/>
</dbReference>
<evidence type="ECO:0000313" key="4">
    <source>
        <dbReference type="EMBL" id="KAG4414079.1"/>
    </source>
</evidence>
<protein>
    <recommendedName>
        <fullName evidence="3">Enoyl reductase (ER) domain-containing protein</fullName>
    </recommendedName>
</protein>
<dbReference type="Gene3D" id="3.40.50.720">
    <property type="entry name" value="NAD(P)-binding Rossmann-like Domain"/>
    <property type="match status" value="1"/>
</dbReference>
<dbReference type="Pfam" id="PF00107">
    <property type="entry name" value="ADH_zinc_N"/>
    <property type="match status" value="1"/>
</dbReference>
<name>A0A8H7T2M8_9HELO</name>
<dbReference type="InterPro" id="IPR036291">
    <property type="entry name" value="NAD(P)-bd_dom_sf"/>
</dbReference>
<comment type="caution">
    <text evidence="4">The sequence shown here is derived from an EMBL/GenBank/DDBJ whole genome shotgun (WGS) entry which is preliminary data.</text>
</comment>
<dbReference type="SMART" id="SM00829">
    <property type="entry name" value="PKS_ER"/>
    <property type="match status" value="1"/>
</dbReference>
<dbReference type="CDD" id="cd08249">
    <property type="entry name" value="enoyl_reductase_like"/>
    <property type="match status" value="1"/>
</dbReference>
<evidence type="ECO:0000259" key="3">
    <source>
        <dbReference type="SMART" id="SM00829"/>
    </source>
</evidence>
<dbReference type="GO" id="GO:0016651">
    <property type="term" value="F:oxidoreductase activity, acting on NAD(P)H"/>
    <property type="evidence" value="ECO:0007669"/>
    <property type="project" value="InterPro"/>
</dbReference>